<dbReference type="Pfam" id="PF10825">
    <property type="entry name" value="DUF2752"/>
    <property type="match status" value="1"/>
</dbReference>
<keyword evidence="1" id="KW-1133">Transmembrane helix</keyword>
<dbReference type="InterPro" id="IPR021215">
    <property type="entry name" value="DUF2752"/>
</dbReference>
<evidence type="ECO:0000313" key="2">
    <source>
        <dbReference type="EMBL" id="PVW15913.1"/>
    </source>
</evidence>
<feature type="transmembrane region" description="Helical" evidence="1">
    <location>
        <begin position="35"/>
        <end position="56"/>
    </location>
</feature>
<dbReference type="Proteomes" id="UP000245962">
    <property type="component" value="Unassembled WGS sequence"/>
</dbReference>
<dbReference type="AlphaFoldDB" id="A0A2U0I472"/>
<name>A0A2U0I472_9FLAO</name>
<accession>A0A2U0I472</accession>
<keyword evidence="1" id="KW-0472">Membrane</keyword>
<dbReference type="OrthoDB" id="9815897at2"/>
<keyword evidence="1" id="KW-0812">Transmembrane</keyword>
<keyword evidence="3" id="KW-1185">Reference proteome</keyword>
<evidence type="ECO:0000256" key="1">
    <source>
        <dbReference type="SAM" id="Phobius"/>
    </source>
</evidence>
<gene>
    <name evidence="2" type="ORF">DDV96_06200</name>
</gene>
<dbReference type="EMBL" id="QEHR01000003">
    <property type="protein sequence ID" value="PVW15913.1"/>
    <property type="molecule type" value="Genomic_DNA"/>
</dbReference>
<proteinExistence type="predicted"/>
<evidence type="ECO:0000313" key="3">
    <source>
        <dbReference type="Proteomes" id="UP000245962"/>
    </source>
</evidence>
<reference evidence="2 3" key="1">
    <citation type="submission" date="2018-04" db="EMBL/GenBank/DDBJ databases">
        <title>Marixanthomonas spongiae HN-E44 sp. nov., isolated from a marine sponge.</title>
        <authorList>
            <person name="Luo L."/>
            <person name="Zhuang L."/>
        </authorList>
    </citation>
    <scope>NUCLEOTIDE SEQUENCE [LARGE SCALE GENOMIC DNA]</scope>
    <source>
        <strain evidence="2 3">HN-E44</strain>
    </source>
</reference>
<organism evidence="2 3">
    <name type="scientific">Marixanthomonas spongiae</name>
    <dbReference type="NCBI Taxonomy" id="2174845"/>
    <lineage>
        <taxon>Bacteria</taxon>
        <taxon>Pseudomonadati</taxon>
        <taxon>Bacteroidota</taxon>
        <taxon>Flavobacteriia</taxon>
        <taxon>Flavobacteriales</taxon>
        <taxon>Flavobacteriaceae</taxon>
        <taxon>Marixanthomonas</taxon>
    </lineage>
</organism>
<sequence>MLQCTSKELFGVECFGCGTQRATVLFFKGEFAAAFYMYPAIYTLMLLLLLVVFNLFVKFKHDFKIKVGLLLLNVVIIVVSYGIKMSHYV</sequence>
<feature type="transmembrane region" description="Helical" evidence="1">
    <location>
        <begin position="63"/>
        <end position="83"/>
    </location>
</feature>
<protein>
    <submittedName>
        <fullName evidence="2">DUF2752 domain-containing protein</fullName>
    </submittedName>
</protein>
<comment type="caution">
    <text evidence="2">The sequence shown here is derived from an EMBL/GenBank/DDBJ whole genome shotgun (WGS) entry which is preliminary data.</text>
</comment>